<comment type="caution">
    <text evidence="1">The sequence shown here is derived from an EMBL/GenBank/DDBJ whole genome shotgun (WGS) entry which is preliminary data.</text>
</comment>
<reference evidence="1" key="2">
    <citation type="submission" date="2023-05" db="EMBL/GenBank/DDBJ databases">
        <authorList>
            <person name="Schelkunov M.I."/>
        </authorList>
    </citation>
    <scope>NUCLEOTIDE SEQUENCE</scope>
    <source>
        <strain evidence="1">Hsosn_3</strain>
        <tissue evidence="1">Leaf</tissue>
    </source>
</reference>
<organism evidence="1 2">
    <name type="scientific">Heracleum sosnowskyi</name>
    <dbReference type="NCBI Taxonomy" id="360622"/>
    <lineage>
        <taxon>Eukaryota</taxon>
        <taxon>Viridiplantae</taxon>
        <taxon>Streptophyta</taxon>
        <taxon>Embryophyta</taxon>
        <taxon>Tracheophyta</taxon>
        <taxon>Spermatophyta</taxon>
        <taxon>Magnoliopsida</taxon>
        <taxon>eudicotyledons</taxon>
        <taxon>Gunneridae</taxon>
        <taxon>Pentapetalae</taxon>
        <taxon>asterids</taxon>
        <taxon>campanulids</taxon>
        <taxon>Apiales</taxon>
        <taxon>Apiaceae</taxon>
        <taxon>Apioideae</taxon>
        <taxon>apioid superclade</taxon>
        <taxon>Tordylieae</taxon>
        <taxon>Tordyliinae</taxon>
        <taxon>Heracleum</taxon>
    </lineage>
</organism>
<dbReference type="AlphaFoldDB" id="A0AAD8ITZ7"/>
<dbReference type="EMBL" id="JAUIZM010000004">
    <property type="protein sequence ID" value="KAK1390806.1"/>
    <property type="molecule type" value="Genomic_DNA"/>
</dbReference>
<gene>
    <name evidence="1" type="ORF">POM88_018984</name>
</gene>
<dbReference type="Proteomes" id="UP001237642">
    <property type="component" value="Unassembled WGS sequence"/>
</dbReference>
<reference evidence="1" key="1">
    <citation type="submission" date="2023-02" db="EMBL/GenBank/DDBJ databases">
        <title>Genome of toxic invasive species Heracleum sosnowskyi carries increased number of genes despite the absence of recent whole-genome duplications.</title>
        <authorList>
            <person name="Schelkunov M."/>
            <person name="Shtratnikova V."/>
            <person name="Makarenko M."/>
            <person name="Klepikova A."/>
            <person name="Omelchenko D."/>
            <person name="Novikova G."/>
            <person name="Obukhova E."/>
            <person name="Bogdanov V."/>
            <person name="Penin A."/>
            <person name="Logacheva M."/>
        </authorList>
    </citation>
    <scope>NUCLEOTIDE SEQUENCE</scope>
    <source>
        <strain evidence="1">Hsosn_3</strain>
        <tissue evidence="1">Leaf</tissue>
    </source>
</reference>
<evidence type="ECO:0000313" key="2">
    <source>
        <dbReference type="Proteomes" id="UP001237642"/>
    </source>
</evidence>
<sequence length="124" mass="13652">MSVGNGNMHKLKFYSTLNLNIMGSSVHNAGFGSSSKAKNDEDALTSQLEILPFAKLCVDHKIRDAFPDKINAIAIDAPGKKSTVEMLETPETIVADDKVDDSTNVMKDTEERRLIFRCEGRHIG</sequence>
<evidence type="ECO:0000313" key="1">
    <source>
        <dbReference type="EMBL" id="KAK1390806.1"/>
    </source>
</evidence>
<accession>A0AAD8ITZ7</accession>
<name>A0AAD8ITZ7_9APIA</name>
<keyword evidence="2" id="KW-1185">Reference proteome</keyword>
<protein>
    <submittedName>
        <fullName evidence="1">Uncharacterized protein</fullName>
    </submittedName>
</protein>
<proteinExistence type="predicted"/>